<dbReference type="PANTHER" id="PTHR33386">
    <property type="entry name" value="OS02G0740600 PROTEIN"/>
    <property type="match status" value="1"/>
</dbReference>
<gene>
    <name evidence="2" type="ORF">PHYPA_019101</name>
</gene>
<reference evidence="2 4" key="1">
    <citation type="journal article" date="2008" name="Science">
        <title>The Physcomitrella genome reveals evolutionary insights into the conquest of land by plants.</title>
        <authorList>
            <person name="Rensing S."/>
            <person name="Lang D."/>
            <person name="Zimmer A."/>
            <person name="Terry A."/>
            <person name="Salamov A."/>
            <person name="Shapiro H."/>
            <person name="Nishiyama T."/>
            <person name="Perroud P.-F."/>
            <person name="Lindquist E."/>
            <person name="Kamisugi Y."/>
            <person name="Tanahashi T."/>
            <person name="Sakakibara K."/>
            <person name="Fujita T."/>
            <person name="Oishi K."/>
            <person name="Shin-I T."/>
            <person name="Kuroki Y."/>
            <person name="Toyoda A."/>
            <person name="Suzuki Y."/>
            <person name="Hashimoto A."/>
            <person name="Yamaguchi K."/>
            <person name="Sugano A."/>
            <person name="Kohara Y."/>
            <person name="Fujiyama A."/>
            <person name="Anterola A."/>
            <person name="Aoki S."/>
            <person name="Ashton N."/>
            <person name="Barbazuk W.B."/>
            <person name="Barker E."/>
            <person name="Bennetzen J."/>
            <person name="Bezanilla M."/>
            <person name="Blankenship R."/>
            <person name="Cho S.H."/>
            <person name="Dutcher S."/>
            <person name="Estelle M."/>
            <person name="Fawcett J.A."/>
            <person name="Gundlach H."/>
            <person name="Hanada K."/>
            <person name="Heyl A."/>
            <person name="Hicks K.A."/>
            <person name="Hugh J."/>
            <person name="Lohr M."/>
            <person name="Mayer K."/>
            <person name="Melkozernov A."/>
            <person name="Murata T."/>
            <person name="Nelson D."/>
            <person name="Pils B."/>
            <person name="Prigge M."/>
            <person name="Reiss B."/>
            <person name="Renner T."/>
            <person name="Rombauts S."/>
            <person name="Rushton P."/>
            <person name="Sanderfoot A."/>
            <person name="Schween G."/>
            <person name="Shiu S.-H."/>
            <person name="Stueber K."/>
            <person name="Theodoulou F.L."/>
            <person name="Tu H."/>
            <person name="Van de Peer Y."/>
            <person name="Verrier P.J."/>
            <person name="Waters E."/>
            <person name="Wood A."/>
            <person name="Yang L."/>
            <person name="Cove D."/>
            <person name="Cuming A."/>
            <person name="Hasebe M."/>
            <person name="Lucas S."/>
            <person name="Mishler D.B."/>
            <person name="Reski R."/>
            <person name="Grigoriev I."/>
            <person name="Quatrano R.S."/>
            <person name="Boore J.L."/>
        </authorList>
    </citation>
    <scope>NUCLEOTIDE SEQUENCE [LARGE SCALE GENOMIC DNA]</scope>
    <source>
        <strain evidence="3 4">cv. Gransden 2004</strain>
    </source>
</reference>
<feature type="region of interest" description="Disordered" evidence="1">
    <location>
        <begin position="24"/>
        <end position="91"/>
    </location>
</feature>
<evidence type="ECO:0000256" key="1">
    <source>
        <dbReference type="SAM" id="MobiDB-lite"/>
    </source>
</evidence>
<evidence type="ECO:0000313" key="4">
    <source>
        <dbReference type="Proteomes" id="UP000006727"/>
    </source>
</evidence>
<evidence type="ECO:0000313" key="3">
    <source>
        <dbReference type="EnsemblPlants" id="Pp3c15_120V3.1"/>
    </source>
</evidence>
<accession>A0A2K1JBA3</accession>
<dbReference type="PANTHER" id="PTHR33386:SF5">
    <property type="entry name" value="OS02G0740600 PROTEIN"/>
    <property type="match status" value="1"/>
</dbReference>
<proteinExistence type="predicted"/>
<dbReference type="EMBL" id="ABEU02000015">
    <property type="protein sequence ID" value="PNR38823.1"/>
    <property type="molecule type" value="Genomic_DNA"/>
</dbReference>
<reference evidence="3" key="3">
    <citation type="submission" date="2020-12" db="UniProtKB">
        <authorList>
            <consortium name="EnsemblPlants"/>
        </authorList>
    </citation>
    <scope>IDENTIFICATION</scope>
</reference>
<evidence type="ECO:0000313" key="2">
    <source>
        <dbReference type="EMBL" id="PNR38823.1"/>
    </source>
</evidence>
<protein>
    <submittedName>
        <fullName evidence="2 3">Uncharacterized protein</fullName>
    </submittedName>
</protein>
<dbReference type="EnsemblPlants" id="Pp3c15_120V3.1">
    <property type="protein sequence ID" value="Pp3c15_120V3.1"/>
    <property type="gene ID" value="Pp3c15_120"/>
</dbReference>
<reference evidence="2 4" key="2">
    <citation type="journal article" date="2018" name="Plant J.">
        <title>The Physcomitrella patens chromosome-scale assembly reveals moss genome structure and evolution.</title>
        <authorList>
            <person name="Lang D."/>
            <person name="Ullrich K.K."/>
            <person name="Murat F."/>
            <person name="Fuchs J."/>
            <person name="Jenkins J."/>
            <person name="Haas F.B."/>
            <person name="Piednoel M."/>
            <person name="Gundlach H."/>
            <person name="Van Bel M."/>
            <person name="Meyberg R."/>
            <person name="Vives C."/>
            <person name="Morata J."/>
            <person name="Symeonidi A."/>
            <person name="Hiss M."/>
            <person name="Muchero W."/>
            <person name="Kamisugi Y."/>
            <person name="Saleh O."/>
            <person name="Blanc G."/>
            <person name="Decker E.L."/>
            <person name="van Gessel N."/>
            <person name="Grimwood J."/>
            <person name="Hayes R.D."/>
            <person name="Graham S.W."/>
            <person name="Gunter L.E."/>
            <person name="McDaniel S.F."/>
            <person name="Hoernstein S.N.W."/>
            <person name="Larsson A."/>
            <person name="Li F.W."/>
            <person name="Perroud P.F."/>
            <person name="Phillips J."/>
            <person name="Ranjan P."/>
            <person name="Rokshar D.S."/>
            <person name="Rothfels C.J."/>
            <person name="Schneider L."/>
            <person name="Shu S."/>
            <person name="Stevenson D.W."/>
            <person name="Thummler F."/>
            <person name="Tillich M."/>
            <person name="Villarreal Aguilar J.C."/>
            <person name="Widiez T."/>
            <person name="Wong G.K."/>
            <person name="Wymore A."/>
            <person name="Zhang Y."/>
            <person name="Zimmer A.D."/>
            <person name="Quatrano R.S."/>
            <person name="Mayer K.F.X."/>
            <person name="Goodstein D."/>
            <person name="Casacuberta J.M."/>
            <person name="Vandepoele K."/>
            <person name="Reski R."/>
            <person name="Cuming A.C."/>
            <person name="Tuskan G.A."/>
            <person name="Maumus F."/>
            <person name="Salse J."/>
            <person name="Schmutz J."/>
            <person name="Rensing S.A."/>
        </authorList>
    </citation>
    <scope>NUCLEOTIDE SEQUENCE [LARGE SCALE GENOMIC DNA]</scope>
    <source>
        <strain evidence="3 4">cv. Gransden 2004</strain>
    </source>
</reference>
<feature type="compositionally biased region" description="Low complexity" evidence="1">
    <location>
        <begin position="25"/>
        <end position="34"/>
    </location>
</feature>
<name>A0A2K1JBA3_PHYPA</name>
<sequence length="114" mass="12768">MRNLGAQWLGWADQWDYKYNDKYGSENSSNTKSSSNKEKLAKVKSAASAGVDKTKSTVSSGAQKMARWPRVGSGGSWTRSRRSPNRYPLHRASPPGCSIFQVHIRSFMAVAWER</sequence>
<keyword evidence="4" id="KW-1185">Reference proteome</keyword>
<dbReference type="Gramene" id="Pp3c15_120V3.1">
    <property type="protein sequence ID" value="Pp3c15_120V3.1"/>
    <property type="gene ID" value="Pp3c15_120"/>
</dbReference>
<dbReference type="InParanoid" id="A0A2K1JBA3"/>
<dbReference type="Proteomes" id="UP000006727">
    <property type="component" value="Chromosome 15"/>
</dbReference>
<organism evidence="2">
    <name type="scientific">Physcomitrium patens</name>
    <name type="common">Spreading-leaved earth moss</name>
    <name type="synonym">Physcomitrella patens</name>
    <dbReference type="NCBI Taxonomy" id="3218"/>
    <lineage>
        <taxon>Eukaryota</taxon>
        <taxon>Viridiplantae</taxon>
        <taxon>Streptophyta</taxon>
        <taxon>Embryophyta</taxon>
        <taxon>Bryophyta</taxon>
        <taxon>Bryophytina</taxon>
        <taxon>Bryopsida</taxon>
        <taxon>Funariidae</taxon>
        <taxon>Funariales</taxon>
        <taxon>Funariaceae</taxon>
        <taxon>Physcomitrium</taxon>
    </lineage>
</organism>
<dbReference type="PaxDb" id="3218-PP1S211_18V6.1"/>
<dbReference type="AlphaFoldDB" id="A0A2K1JBA3"/>